<dbReference type="CDD" id="cd07302">
    <property type="entry name" value="CHD"/>
    <property type="match status" value="1"/>
</dbReference>
<feature type="transmembrane region" description="Helical" evidence="2">
    <location>
        <begin position="84"/>
        <end position="103"/>
    </location>
</feature>
<feature type="region of interest" description="Disordered" evidence="1">
    <location>
        <begin position="390"/>
        <end position="430"/>
    </location>
</feature>
<dbReference type="SUPFAM" id="SSF55073">
    <property type="entry name" value="Nucleotide cyclase"/>
    <property type="match status" value="1"/>
</dbReference>
<keyword evidence="2" id="KW-0472">Membrane</keyword>
<feature type="transmembrane region" description="Helical" evidence="2">
    <location>
        <begin position="30"/>
        <end position="47"/>
    </location>
</feature>
<dbReference type="InterPro" id="IPR001054">
    <property type="entry name" value="A/G_cyclase"/>
</dbReference>
<evidence type="ECO:0000313" key="5">
    <source>
        <dbReference type="Proteomes" id="UP000008207"/>
    </source>
</evidence>
<feature type="transmembrane region" description="Helical" evidence="2">
    <location>
        <begin position="170"/>
        <end position="188"/>
    </location>
</feature>
<dbReference type="KEGG" id="mno:Mnod_5259"/>
<feature type="transmembrane region" description="Helical" evidence="2">
    <location>
        <begin position="115"/>
        <end position="132"/>
    </location>
</feature>
<dbReference type="STRING" id="460265.Mnod_5259"/>
<dbReference type="Gene3D" id="3.30.70.1230">
    <property type="entry name" value="Nucleotide cyclase"/>
    <property type="match status" value="1"/>
</dbReference>
<evidence type="ECO:0000256" key="2">
    <source>
        <dbReference type="SAM" id="Phobius"/>
    </source>
</evidence>
<sequence length="430" mass="46141">MTIGGREAVQRRTRETLASVLAAGNRRRVLALRLVIFLLLLVAAQIHDGALHAGSHWFILGGYAASSVWLILAERRRDGGRLSWISTLLDAALAAYVVIEHMMAGTKGPSDAGDMVSWLPAFLLLLQTGLTLRIAQTAVFAGLVSGAWGLVLALGVVWPDLAPFAPALRLSHQTFGLLAFSAAGLFVIDGVARLRRALGEALRLEQERAQLARFVPAGIDLVTPDGHTPLRFRNAALLALDIRGFSSLTRFWGGSAVAGWLLDIRATAQGAISRQGGIVDKYIGDGVLALFLDGSPEAQARAALACAREIRRRVSEDNRRRVEQGLPALHVTAALHTGEVLVGVFDDGHRAEFTVLGPAMNALARIERRAKRENLDLAVSKRFARLLDPAAPPGRRLPRRDGEDDCPDVVALDPAPGQADPVAARQTCPS</sequence>
<evidence type="ECO:0000256" key="1">
    <source>
        <dbReference type="SAM" id="MobiDB-lite"/>
    </source>
</evidence>
<dbReference type="Proteomes" id="UP000008207">
    <property type="component" value="Chromosome"/>
</dbReference>
<reference evidence="4 5" key="1">
    <citation type="submission" date="2009-01" db="EMBL/GenBank/DDBJ databases">
        <title>Complete sequence of chromosome of Methylobacterium nodulans ORS 2060.</title>
        <authorList>
            <consortium name="US DOE Joint Genome Institute"/>
            <person name="Lucas S."/>
            <person name="Copeland A."/>
            <person name="Lapidus A."/>
            <person name="Glavina del Rio T."/>
            <person name="Dalin E."/>
            <person name="Tice H."/>
            <person name="Bruce D."/>
            <person name="Goodwin L."/>
            <person name="Pitluck S."/>
            <person name="Sims D."/>
            <person name="Brettin T."/>
            <person name="Detter J.C."/>
            <person name="Han C."/>
            <person name="Larimer F."/>
            <person name="Land M."/>
            <person name="Hauser L."/>
            <person name="Kyrpides N."/>
            <person name="Ivanova N."/>
            <person name="Marx C.J."/>
            <person name="Richardson P."/>
        </authorList>
    </citation>
    <scope>NUCLEOTIDE SEQUENCE [LARGE SCALE GENOMIC DNA]</scope>
    <source>
        <strain evidence="5">LMG 21967 / CNCM I-2342 / ORS 2060</strain>
    </source>
</reference>
<name>B8ILA6_METNO</name>
<dbReference type="InterPro" id="IPR029787">
    <property type="entry name" value="Nucleotide_cyclase"/>
</dbReference>
<feature type="domain" description="Guanylate cyclase" evidence="3">
    <location>
        <begin position="236"/>
        <end position="367"/>
    </location>
</feature>
<dbReference type="InterPro" id="IPR050697">
    <property type="entry name" value="Adenylyl/Guanylyl_Cyclase_3/4"/>
</dbReference>
<dbReference type="HOGENOM" id="CLU_620830_0_0_5"/>
<evidence type="ECO:0000259" key="3">
    <source>
        <dbReference type="PROSITE" id="PS50125"/>
    </source>
</evidence>
<keyword evidence="5" id="KW-1185">Reference proteome</keyword>
<evidence type="ECO:0000313" key="4">
    <source>
        <dbReference type="EMBL" id="ACL60105.1"/>
    </source>
</evidence>
<dbReference type="GO" id="GO:0035556">
    <property type="term" value="P:intracellular signal transduction"/>
    <property type="evidence" value="ECO:0007669"/>
    <property type="project" value="InterPro"/>
</dbReference>
<protein>
    <submittedName>
        <fullName evidence="4">Putative adenylate/guanylate cyclase</fullName>
    </submittedName>
</protein>
<accession>B8ILA6</accession>
<dbReference type="EMBL" id="CP001349">
    <property type="protein sequence ID" value="ACL60105.1"/>
    <property type="molecule type" value="Genomic_DNA"/>
</dbReference>
<proteinExistence type="predicted"/>
<keyword evidence="2" id="KW-0812">Transmembrane</keyword>
<keyword evidence="2" id="KW-1133">Transmembrane helix</keyword>
<dbReference type="PANTHER" id="PTHR43081">
    <property type="entry name" value="ADENYLATE CYCLASE, TERMINAL-DIFFERENTIATION SPECIFIC-RELATED"/>
    <property type="match status" value="1"/>
</dbReference>
<dbReference type="eggNOG" id="COG2114">
    <property type="taxonomic scope" value="Bacteria"/>
</dbReference>
<dbReference type="PANTHER" id="PTHR43081:SF1">
    <property type="entry name" value="ADENYLATE CYCLASE, TERMINAL-DIFFERENTIATION SPECIFIC"/>
    <property type="match status" value="1"/>
</dbReference>
<feature type="transmembrane region" description="Helical" evidence="2">
    <location>
        <begin position="53"/>
        <end position="72"/>
    </location>
</feature>
<dbReference type="AlphaFoldDB" id="B8ILA6"/>
<feature type="transmembrane region" description="Helical" evidence="2">
    <location>
        <begin position="139"/>
        <end position="158"/>
    </location>
</feature>
<dbReference type="GO" id="GO:0009190">
    <property type="term" value="P:cyclic nucleotide biosynthetic process"/>
    <property type="evidence" value="ECO:0007669"/>
    <property type="project" value="InterPro"/>
</dbReference>
<organism evidence="4 5">
    <name type="scientific">Methylobacterium nodulans (strain LMG 21967 / CNCM I-2342 / ORS 2060)</name>
    <dbReference type="NCBI Taxonomy" id="460265"/>
    <lineage>
        <taxon>Bacteria</taxon>
        <taxon>Pseudomonadati</taxon>
        <taxon>Pseudomonadota</taxon>
        <taxon>Alphaproteobacteria</taxon>
        <taxon>Hyphomicrobiales</taxon>
        <taxon>Methylobacteriaceae</taxon>
        <taxon>Methylobacterium</taxon>
    </lineage>
</organism>
<gene>
    <name evidence="4" type="ordered locus">Mnod_5259</name>
</gene>
<dbReference type="GO" id="GO:0004016">
    <property type="term" value="F:adenylate cyclase activity"/>
    <property type="evidence" value="ECO:0007669"/>
    <property type="project" value="UniProtKB-ARBA"/>
</dbReference>
<dbReference type="PROSITE" id="PS50125">
    <property type="entry name" value="GUANYLATE_CYCLASE_2"/>
    <property type="match status" value="1"/>
</dbReference>